<feature type="domain" description="C2H2-type" evidence="11">
    <location>
        <begin position="610"/>
        <end position="639"/>
    </location>
</feature>
<organism evidence="12 13">
    <name type="scientific">Branchiostoma lanceolatum</name>
    <name type="common">Common lancelet</name>
    <name type="synonym">Amphioxus lanceolatum</name>
    <dbReference type="NCBI Taxonomy" id="7740"/>
    <lineage>
        <taxon>Eukaryota</taxon>
        <taxon>Metazoa</taxon>
        <taxon>Chordata</taxon>
        <taxon>Cephalochordata</taxon>
        <taxon>Leptocardii</taxon>
        <taxon>Amphioxiformes</taxon>
        <taxon>Branchiostomatidae</taxon>
        <taxon>Branchiostoma</taxon>
    </lineage>
</organism>
<keyword evidence="3" id="KW-0677">Repeat</keyword>
<dbReference type="GO" id="GO:0008270">
    <property type="term" value="F:zinc ion binding"/>
    <property type="evidence" value="ECO:0007669"/>
    <property type="project" value="UniProtKB-KW"/>
</dbReference>
<keyword evidence="7" id="KW-0804">Transcription</keyword>
<dbReference type="OrthoDB" id="9990429at2759"/>
<keyword evidence="4 9" id="KW-0863">Zinc-finger</keyword>
<evidence type="ECO:0000256" key="6">
    <source>
        <dbReference type="ARBA" id="ARBA00023015"/>
    </source>
</evidence>
<comment type="subcellular location">
    <subcellularLocation>
        <location evidence="1">Nucleus</location>
    </subcellularLocation>
</comment>
<evidence type="ECO:0000256" key="1">
    <source>
        <dbReference type="ARBA" id="ARBA00004123"/>
    </source>
</evidence>
<keyword evidence="6" id="KW-0805">Transcription regulation</keyword>
<protein>
    <submittedName>
        <fullName evidence="12">ZNF653 protein</fullName>
    </submittedName>
</protein>
<evidence type="ECO:0000256" key="3">
    <source>
        <dbReference type="ARBA" id="ARBA00022737"/>
    </source>
</evidence>
<dbReference type="AlphaFoldDB" id="A0A8J9YRQ5"/>
<feature type="compositionally biased region" description="Basic residues" evidence="10">
    <location>
        <begin position="592"/>
        <end position="604"/>
    </location>
</feature>
<feature type="compositionally biased region" description="Polar residues" evidence="10">
    <location>
        <begin position="382"/>
        <end position="398"/>
    </location>
</feature>
<dbReference type="Gene3D" id="3.30.160.60">
    <property type="entry name" value="Classic Zinc Finger"/>
    <property type="match status" value="4"/>
</dbReference>
<evidence type="ECO:0000313" key="12">
    <source>
        <dbReference type="EMBL" id="CAH1240594.1"/>
    </source>
</evidence>
<dbReference type="FunFam" id="3.30.160.60:FF:000072">
    <property type="entry name" value="zinc finger protein 143 isoform X1"/>
    <property type="match status" value="1"/>
</dbReference>
<feature type="domain" description="C2H2-type" evidence="11">
    <location>
        <begin position="475"/>
        <end position="498"/>
    </location>
</feature>
<feature type="compositionally biased region" description="Acidic residues" evidence="10">
    <location>
        <begin position="368"/>
        <end position="377"/>
    </location>
</feature>
<keyword evidence="2" id="KW-0479">Metal-binding</keyword>
<keyword evidence="5" id="KW-0862">Zinc</keyword>
<feature type="compositionally biased region" description="Polar residues" evidence="10">
    <location>
        <begin position="238"/>
        <end position="249"/>
    </location>
</feature>
<dbReference type="Pfam" id="PF00096">
    <property type="entry name" value="zf-C2H2"/>
    <property type="match status" value="1"/>
</dbReference>
<evidence type="ECO:0000256" key="4">
    <source>
        <dbReference type="ARBA" id="ARBA00022771"/>
    </source>
</evidence>
<dbReference type="PROSITE" id="PS00028">
    <property type="entry name" value="ZINC_FINGER_C2H2_1"/>
    <property type="match status" value="3"/>
</dbReference>
<feature type="region of interest" description="Disordered" evidence="10">
    <location>
        <begin position="346"/>
        <end position="467"/>
    </location>
</feature>
<name>A0A8J9YRQ5_BRALA</name>
<evidence type="ECO:0000256" key="10">
    <source>
        <dbReference type="SAM" id="MobiDB-lite"/>
    </source>
</evidence>
<evidence type="ECO:0000259" key="11">
    <source>
        <dbReference type="PROSITE" id="PS50157"/>
    </source>
</evidence>
<keyword evidence="13" id="KW-1185">Reference proteome</keyword>
<feature type="compositionally biased region" description="Basic and acidic residues" evidence="10">
    <location>
        <begin position="427"/>
        <end position="467"/>
    </location>
</feature>
<evidence type="ECO:0000256" key="7">
    <source>
        <dbReference type="ARBA" id="ARBA00023163"/>
    </source>
</evidence>
<feature type="compositionally biased region" description="Basic and acidic residues" evidence="10">
    <location>
        <begin position="250"/>
        <end position="269"/>
    </location>
</feature>
<evidence type="ECO:0000256" key="2">
    <source>
        <dbReference type="ARBA" id="ARBA00022723"/>
    </source>
</evidence>
<reference evidence="12" key="1">
    <citation type="submission" date="2022-01" db="EMBL/GenBank/DDBJ databases">
        <authorList>
            <person name="Braso-Vives M."/>
        </authorList>
    </citation>
    <scope>NUCLEOTIDE SEQUENCE</scope>
</reference>
<feature type="compositionally biased region" description="Acidic residues" evidence="10">
    <location>
        <begin position="408"/>
        <end position="426"/>
    </location>
</feature>
<feature type="compositionally biased region" description="Basic and acidic residues" evidence="10">
    <location>
        <begin position="581"/>
        <end position="591"/>
    </location>
</feature>
<keyword evidence="8" id="KW-0539">Nucleus</keyword>
<dbReference type="InterPro" id="IPR036236">
    <property type="entry name" value="Znf_C2H2_sf"/>
</dbReference>
<accession>A0A8J9YRQ5</accession>
<dbReference type="PANTHER" id="PTHR24406">
    <property type="entry name" value="TRANSCRIPTIONAL REPRESSOR CTCFL-RELATED"/>
    <property type="match status" value="1"/>
</dbReference>
<feature type="region of interest" description="Disordered" evidence="10">
    <location>
        <begin position="237"/>
        <end position="285"/>
    </location>
</feature>
<dbReference type="InterPro" id="IPR013087">
    <property type="entry name" value="Znf_C2H2_type"/>
</dbReference>
<feature type="domain" description="C2H2-type" evidence="11">
    <location>
        <begin position="640"/>
        <end position="667"/>
    </location>
</feature>
<proteinExistence type="predicted"/>
<evidence type="ECO:0000256" key="8">
    <source>
        <dbReference type="ARBA" id="ARBA00023242"/>
    </source>
</evidence>
<feature type="domain" description="C2H2-type" evidence="11">
    <location>
        <begin position="500"/>
        <end position="527"/>
    </location>
</feature>
<dbReference type="GO" id="GO:0005634">
    <property type="term" value="C:nucleus"/>
    <property type="evidence" value="ECO:0007669"/>
    <property type="project" value="UniProtKB-SubCell"/>
</dbReference>
<dbReference type="SUPFAM" id="SSF57667">
    <property type="entry name" value="beta-beta-alpha zinc fingers"/>
    <property type="match status" value="2"/>
</dbReference>
<dbReference type="InterPro" id="IPR050888">
    <property type="entry name" value="ZnF_C2H2-type_TF"/>
</dbReference>
<dbReference type="Proteomes" id="UP000838412">
    <property type="component" value="Chromosome 11"/>
</dbReference>
<feature type="region of interest" description="Disordered" evidence="10">
    <location>
        <begin position="143"/>
        <end position="171"/>
    </location>
</feature>
<gene>
    <name evidence="12" type="primary">ZNF653</name>
    <name evidence="12" type="ORF">BLAG_LOCUS4488</name>
</gene>
<dbReference type="FunFam" id="3.30.160.60:FF:000012">
    <property type="entry name" value="RB-associated KRAB zinc finger protein-like"/>
    <property type="match status" value="1"/>
</dbReference>
<evidence type="ECO:0000256" key="5">
    <source>
        <dbReference type="ARBA" id="ARBA00022833"/>
    </source>
</evidence>
<feature type="compositionally biased region" description="Polar residues" evidence="10">
    <location>
        <begin position="1"/>
        <end position="13"/>
    </location>
</feature>
<feature type="region of interest" description="Disordered" evidence="10">
    <location>
        <begin position="581"/>
        <end position="604"/>
    </location>
</feature>
<dbReference type="PROSITE" id="PS50157">
    <property type="entry name" value="ZINC_FINGER_C2H2_2"/>
    <property type="match status" value="4"/>
</dbReference>
<evidence type="ECO:0000256" key="9">
    <source>
        <dbReference type="PROSITE-ProRule" id="PRU00042"/>
    </source>
</evidence>
<sequence>MPANSSANMQVNSEGIKMEDSGSPVRLRAKGRQRGPPPLSPSTRQQKRNERMKTRVLLLDTFGEWRTLREKLHLKSDRELAHVLLDSYPSEDTSSQTQSTRKTLLLERGLLNTWNNIMAARGFSDDMEFLWFLLSTVAEMPSQGMPGVRSKTSTVSRQAVARRTTPKRTRSDDCVPVKVDYVGPTHMTAGPSHPTNPELIVPTISYRPSLAKKSNSTVRSLLASARSVPIEAGYVYPSNLSSDTDTASESELHREGHHVKEENELETGRGIRTSTSTSQLSFGTVDTYDEQEMNLDDTNLTSQESLDTVGLDIKKEDELESAFPINTKTSQLRFGTDVNEEGEEEINIHNGDNNNQTSQLCSGTLGTDEYEDDETDMDVGNYGNTSTSFPPNSGTSSPEAEKENVLEDRDDFEESEVEFSSSEDDEKGPQSDDSWHPPSERKKITKITKELSEKKTNSKESPCEPERESKPKKAWVCCDCEETFESQSLLYKHKTAVHPKICEVCNKKFPSTNALNVCRRTHMSEEDKANLTPRDSLAFCDLCQGFFARRKLKRHIQLAHDGQQRPDSCCIAMWQDNKSQENGELEGDKPAIKRRRRKRKSGFRRKGEPVLCPWEGCQKTFRFTNQLKRHLATHTGERSYLCYFCGQLFLRQYYLTVHLRIHTGDMPFRCSLCSYSGRQSNCLRWHMKKHHPGHCQQAAGNHKDAESGKEMDTEERVLKTSEKNLIPQAITKVQKRKSLRHLKRSMLQWMIWKLIHKGAEATKDVNTGGSVRHCLED</sequence>
<dbReference type="EMBL" id="OV696696">
    <property type="protein sequence ID" value="CAH1240594.1"/>
    <property type="molecule type" value="Genomic_DNA"/>
</dbReference>
<dbReference type="SMART" id="SM00355">
    <property type="entry name" value="ZnF_C2H2"/>
    <property type="match status" value="6"/>
</dbReference>
<evidence type="ECO:0000313" key="13">
    <source>
        <dbReference type="Proteomes" id="UP000838412"/>
    </source>
</evidence>
<feature type="region of interest" description="Disordered" evidence="10">
    <location>
        <begin position="1"/>
        <end position="52"/>
    </location>
</feature>